<dbReference type="EMBL" id="SMLW01000267">
    <property type="protein sequence ID" value="MTI23660.1"/>
    <property type="molecule type" value="Genomic_DNA"/>
</dbReference>
<proteinExistence type="predicted"/>
<evidence type="ECO:0000313" key="1">
    <source>
        <dbReference type="EMBL" id="MTI23660.1"/>
    </source>
</evidence>
<accession>A0ABW9RK85</accession>
<protein>
    <submittedName>
        <fullName evidence="1">Uncharacterized protein</fullName>
    </submittedName>
</protein>
<reference evidence="1 2" key="1">
    <citation type="submission" date="2019-02" db="EMBL/GenBank/DDBJ databases">
        <authorList>
            <person name="Goldberg S.R."/>
            <person name="Haltli B.A."/>
            <person name="Correa H."/>
            <person name="Russell K.G."/>
        </authorList>
    </citation>
    <scope>NUCLEOTIDE SEQUENCE [LARGE SCALE GENOMIC DNA]</scope>
    <source>
        <strain evidence="1 2">JCM 16186</strain>
    </source>
</reference>
<comment type="caution">
    <text evidence="1">The sequence shown here is derived from an EMBL/GenBank/DDBJ whole genome shotgun (WGS) entry which is preliminary data.</text>
</comment>
<gene>
    <name evidence="1" type="ORF">E1163_01710</name>
</gene>
<dbReference type="RefSeq" id="WP_155168833.1">
    <property type="nucleotide sequence ID" value="NZ_BAAAFL010000012.1"/>
</dbReference>
<evidence type="ECO:0000313" key="2">
    <source>
        <dbReference type="Proteomes" id="UP000798808"/>
    </source>
</evidence>
<keyword evidence="2" id="KW-1185">Reference proteome</keyword>
<name>A0ABW9RK85_9BACT</name>
<organism evidence="1 2">
    <name type="scientific">Fulvivirga kasyanovii</name>
    <dbReference type="NCBI Taxonomy" id="396812"/>
    <lineage>
        <taxon>Bacteria</taxon>
        <taxon>Pseudomonadati</taxon>
        <taxon>Bacteroidota</taxon>
        <taxon>Cytophagia</taxon>
        <taxon>Cytophagales</taxon>
        <taxon>Fulvivirgaceae</taxon>
        <taxon>Fulvivirga</taxon>
    </lineage>
</organism>
<dbReference type="Proteomes" id="UP000798808">
    <property type="component" value="Unassembled WGS sequence"/>
</dbReference>
<sequence length="88" mass="9826">MEYTVGLPGEISSKESPTKGYCMEVSLRAVKQCMAANKELRSIIKGALDPYYIDKYIEFSENMECILAAVEELINEFDATLKSSSCTE</sequence>